<reference evidence="3" key="1">
    <citation type="submission" date="2020-06" db="EMBL/GenBank/DDBJ databases">
        <authorList>
            <person name="Li T."/>
            <person name="Hu X."/>
            <person name="Zhang T."/>
            <person name="Song X."/>
            <person name="Zhang H."/>
            <person name="Dai N."/>
            <person name="Sheng W."/>
            <person name="Hou X."/>
            <person name="Wei L."/>
        </authorList>
    </citation>
    <scope>NUCLEOTIDE SEQUENCE</scope>
    <source>
        <strain evidence="3">KEN1</strain>
        <tissue evidence="3">Leaf</tissue>
    </source>
</reference>
<dbReference type="InterPro" id="IPR010285">
    <property type="entry name" value="DNA_helicase_pif1-like_DEAD"/>
</dbReference>
<dbReference type="GO" id="GO:0043139">
    <property type="term" value="F:5'-3' DNA helicase activity"/>
    <property type="evidence" value="ECO:0007669"/>
    <property type="project" value="UniProtKB-EC"/>
</dbReference>
<keyword evidence="1" id="KW-0347">Helicase</keyword>
<keyword evidence="1" id="KW-0233">DNA recombination</keyword>
<dbReference type="EC" id="5.6.2.3" evidence="1"/>
<keyword evidence="1" id="KW-0234">DNA repair</keyword>
<dbReference type="SUPFAM" id="SSF52540">
    <property type="entry name" value="P-loop containing nucleoside triphosphate hydrolases"/>
    <property type="match status" value="1"/>
</dbReference>
<comment type="caution">
    <text evidence="3">The sequence shown here is derived from an EMBL/GenBank/DDBJ whole genome shotgun (WGS) entry which is preliminary data.</text>
</comment>
<dbReference type="PANTHER" id="PTHR10492">
    <property type="match status" value="1"/>
</dbReference>
<dbReference type="GO" id="GO:0016787">
    <property type="term" value="F:hydrolase activity"/>
    <property type="evidence" value="ECO:0007669"/>
    <property type="project" value="UniProtKB-KW"/>
</dbReference>
<dbReference type="GO" id="GO:0006310">
    <property type="term" value="P:DNA recombination"/>
    <property type="evidence" value="ECO:0007669"/>
    <property type="project" value="UniProtKB-KW"/>
</dbReference>
<comment type="catalytic activity">
    <reaction evidence="1">
        <text>ATP + H2O = ADP + phosphate + H(+)</text>
        <dbReference type="Rhea" id="RHEA:13065"/>
        <dbReference type="ChEBI" id="CHEBI:15377"/>
        <dbReference type="ChEBI" id="CHEBI:15378"/>
        <dbReference type="ChEBI" id="CHEBI:30616"/>
        <dbReference type="ChEBI" id="CHEBI:43474"/>
        <dbReference type="ChEBI" id="CHEBI:456216"/>
        <dbReference type="EC" id="5.6.2.3"/>
    </reaction>
</comment>
<gene>
    <name evidence="3" type="ORF">Slati_1376600</name>
</gene>
<dbReference type="GO" id="GO:0000723">
    <property type="term" value="P:telomere maintenance"/>
    <property type="evidence" value="ECO:0007669"/>
    <property type="project" value="InterPro"/>
</dbReference>
<dbReference type="PANTHER" id="PTHR10492:SF94">
    <property type="entry name" value="ATP-DEPENDENT DNA HELICASE"/>
    <property type="match status" value="1"/>
</dbReference>
<protein>
    <recommendedName>
        <fullName evidence="1">ATP-dependent DNA helicase</fullName>
        <ecNumber evidence="1">5.6.2.3</ecNumber>
    </recommendedName>
</protein>
<dbReference type="GO" id="GO:0006281">
    <property type="term" value="P:DNA repair"/>
    <property type="evidence" value="ECO:0007669"/>
    <property type="project" value="UniProtKB-KW"/>
</dbReference>
<organism evidence="3">
    <name type="scientific">Sesamum latifolium</name>
    <dbReference type="NCBI Taxonomy" id="2727402"/>
    <lineage>
        <taxon>Eukaryota</taxon>
        <taxon>Viridiplantae</taxon>
        <taxon>Streptophyta</taxon>
        <taxon>Embryophyta</taxon>
        <taxon>Tracheophyta</taxon>
        <taxon>Spermatophyta</taxon>
        <taxon>Magnoliopsida</taxon>
        <taxon>eudicotyledons</taxon>
        <taxon>Gunneridae</taxon>
        <taxon>Pentapetalae</taxon>
        <taxon>asterids</taxon>
        <taxon>lamiids</taxon>
        <taxon>Lamiales</taxon>
        <taxon>Pedaliaceae</taxon>
        <taxon>Sesamum</taxon>
    </lineage>
</organism>
<dbReference type="Gene3D" id="3.40.50.300">
    <property type="entry name" value="P-loop containing nucleotide triphosphate hydrolases"/>
    <property type="match status" value="1"/>
</dbReference>
<evidence type="ECO:0000256" key="1">
    <source>
        <dbReference type="RuleBase" id="RU363044"/>
    </source>
</evidence>
<proteinExistence type="inferred from homology"/>
<comment type="cofactor">
    <cofactor evidence="1">
        <name>Mg(2+)</name>
        <dbReference type="ChEBI" id="CHEBI:18420"/>
    </cofactor>
</comment>
<dbReference type="GO" id="GO:0005524">
    <property type="term" value="F:ATP binding"/>
    <property type="evidence" value="ECO:0007669"/>
    <property type="project" value="UniProtKB-KW"/>
</dbReference>
<dbReference type="InterPro" id="IPR027417">
    <property type="entry name" value="P-loop_NTPase"/>
</dbReference>
<keyword evidence="1" id="KW-0547">Nucleotide-binding</keyword>
<comment type="similarity">
    <text evidence="1">Belongs to the helicase family.</text>
</comment>
<keyword evidence="1" id="KW-0067">ATP-binding</keyword>
<evidence type="ECO:0000259" key="2">
    <source>
        <dbReference type="Pfam" id="PF05970"/>
    </source>
</evidence>
<sequence>MGKSISLYDLLMLPANMDNINGEFSRKIQDEMSIQIPAEDYKAKLKLNPKQHKAFSVIIDTIQKEKGGIFFIHGPSGTRKTFLYRALLAHLRSKKLIAIATATSGVAAAKMLGKEQRIPVLRYQ</sequence>
<feature type="domain" description="DNA helicase Pif1-like DEAD-box helicase" evidence="2">
    <location>
        <begin position="46"/>
        <end position="111"/>
    </location>
</feature>
<evidence type="ECO:0000313" key="3">
    <source>
        <dbReference type="EMBL" id="KAL0453985.1"/>
    </source>
</evidence>
<keyword evidence="1" id="KW-0378">Hydrolase</keyword>
<dbReference type="Pfam" id="PF05970">
    <property type="entry name" value="PIF1"/>
    <property type="match status" value="1"/>
</dbReference>
<dbReference type="AlphaFoldDB" id="A0AAW2XIK5"/>
<dbReference type="EMBL" id="JACGWN010000004">
    <property type="protein sequence ID" value="KAL0453985.1"/>
    <property type="molecule type" value="Genomic_DNA"/>
</dbReference>
<accession>A0AAW2XIK5</accession>
<keyword evidence="1" id="KW-0227">DNA damage</keyword>
<reference evidence="3" key="2">
    <citation type="journal article" date="2024" name="Plant">
        <title>Genomic evolution and insights into agronomic trait innovations of Sesamum species.</title>
        <authorList>
            <person name="Miao H."/>
            <person name="Wang L."/>
            <person name="Qu L."/>
            <person name="Liu H."/>
            <person name="Sun Y."/>
            <person name="Le M."/>
            <person name="Wang Q."/>
            <person name="Wei S."/>
            <person name="Zheng Y."/>
            <person name="Lin W."/>
            <person name="Duan Y."/>
            <person name="Cao H."/>
            <person name="Xiong S."/>
            <person name="Wang X."/>
            <person name="Wei L."/>
            <person name="Li C."/>
            <person name="Ma Q."/>
            <person name="Ju M."/>
            <person name="Zhao R."/>
            <person name="Li G."/>
            <person name="Mu C."/>
            <person name="Tian Q."/>
            <person name="Mei H."/>
            <person name="Zhang T."/>
            <person name="Gao T."/>
            <person name="Zhang H."/>
        </authorList>
    </citation>
    <scope>NUCLEOTIDE SEQUENCE</scope>
    <source>
        <strain evidence="3">KEN1</strain>
    </source>
</reference>
<name>A0AAW2XIK5_9LAMI</name>